<comment type="caution">
    <text evidence="7">The sequence shown here is derived from an EMBL/GenBank/DDBJ whole genome shotgun (WGS) entry which is preliminary data.</text>
</comment>
<dbReference type="SUPFAM" id="SSF58104">
    <property type="entry name" value="Methyl-accepting chemotaxis protein (MCP) signaling domain"/>
    <property type="match status" value="1"/>
</dbReference>
<dbReference type="GO" id="GO:0006935">
    <property type="term" value="P:chemotaxis"/>
    <property type="evidence" value="ECO:0007669"/>
    <property type="project" value="InterPro"/>
</dbReference>
<dbReference type="GO" id="GO:0004888">
    <property type="term" value="F:transmembrane signaling receptor activity"/>
    <property type="evidence" value="ECO:0007669"/>
    <property type="project" value="InterPro"/>
</dbReference>
<dbReference type="EMBL" id="LYVF01000137">
    <property type="protein sequence ID" value="OAT82216.1"/>
    <property type="molecule type" value="Genomic_DNA"/>
</dbReference>
<dbReference type="PROSITE" id="PS50111">
    <property type="entry name" value="CHEMOTAXIS_TRANSDUC_2"/>
    <property type="match status" value="1"/>
</dbReference>
<dbReference type="GO" id="GO:0007165">
    <property type="term" value="P:signal transduction"/>
    <property type="evidence" value="ECO:0007669"/>
    <property type="project" value="UniProtKB-KW"/>
</dbReference>
<gene>
    <name evidence="7" type="ORF">A6M21_08585</name>
</gene>
<dbReference type="GO" id="GO:0016020">
    <property type="term" value="C:membrane"/>
    <property type="evidence" value="ECO:0007669"/>
    <property type="project" value="InterPro"/>
</dbReference>
<feature type="domain" description="Methyl-accepting transducer" evidence="6">
    <location>
        <begin position="116"/>
        <end position="352"/>
    </location>
</feature>
<name>A0A1B7LEY2_9FIRM</name>
<feature type="signal peptide" evidence="5">
    <location>
        <begin position="1"/>
        <end position="21"/>
    </location>
</feature>
<feature type="transmembrane region" description="Helical" evidence="4">
    <location>
        <begin position="34"/>
        <end position="56"/>
    </location>
</feature>
<dbReference type="Pfam" id="PF00015">
    <property type="entry name" value="MCPsignal"/>
    <property type="match status" value="1"/>
</dbReference>
<dbReference type="Proteomes" id="UP000078532">
    <property type="component" value="Unassembled WGS sequence"/>
</dbReference>
<organism evidence="7 8">
    <name type="scientific">Desulfotomaculum copahuensis</name>
    <dbReference type="NCBI Taxonomy" id="1838280"/>
    <lineage>
        <taxon>Bacteria</taxon>
        <taxon>Bacillati</taxon>
        <taxon>Bacillota</taxon>
        <taxon>Clostridia</taxon>
        <taxon>Eubacteriales</taxon>
        <taxon>Desulfotomaculaceae</taxon>
        <taxon>Desulfotomaculum</taxon>
    </lineage>
</organism>
<evidence type="ECO:0000256" key="2">
    <source>
        <dbReference type="ARBA" id="ARBA00029447"/>
    </source>
</evidence>
<dbReference type="InterPro" id="IPR004090">
    <property type="entry name" value="Chemotax_Me-accpt_rcpt"/>
</dbReference>
<keyword evidence="4" id="KW-0472">Membrane</keyword>
<proteinExistence type="inferred from homology"/>
<keyword evidence="8" id="KW-1185">Reference proteome</keyword>
<evidence type="ECO:0000256" key="3">
    <source>
        <dbReference type="PROSITE-ProRule" id="PRU00284"/>
    </source>
</evidence>
<reference evidence="7 8" key="1">
    <citation type="submission" date="2016-04" db="EMBL/GenBank/DDBJ databases">
        <authorList>
            <person name="Evans L.H."/>
            <person name="Alamgir A."/>
            <person name="Owens N."/>
            <person name="Weber N.D."/>
            <person name="Virtaneva K."/>
            <person name="Barbian K."/>
            <person name="Babar A."/>
            <person name="Rosenke K."/>
        </authorList>
    </citation>
    <scope>NUCLEOTIDE SEQUENCE [LARGE SCALE GENOMIC DNA]</scope>
    <source>
        <strain evidence="7 8">LMa1</strain>
    </source>
</reference>
<dbReference type="PANTHER" id="PTHR32089">
    <property type="entry name" value="METHYL-ACCEPTING CHEMOTAXIS PROTEIN MCPB"/>
    <property type="match status" value="1"/>
</dbReference>
<dbReference type="STRING" id="1838280.A6M21_08585"/>
<sequence length="377" mass="39655">MGKLRLKLVLWSGVLALVAAAATGAGARLGGGAWPFLLGGAAAGVLVTVIAALLIYSSLQSTVDMAIDKTGRAINGDLTERIEEKNFGWGEVNSLLTNIRKVLKGVYKWFGLVRDYSENLNRATGQIVAGTDQISTGSQEQAGQVQKLLQGIEQLAGAARKSAGRARETAGVARETDRTARQGEQAIDRVVAGMKLIHEKIATLDHNSARIGEFVGLIENIAAQTNLLALNAAIEAARAGEHGRGFAVVAEEVRQLAENSARSTREITQLVDNIQGATGESVTAVQQGLELTGEVQAAFQRILSQMDATVDSIGELEAAAQEQAASTEQMVGGVQAIAAVAEEAAASCQQTAAITGELNSLAEKLQQVAEIWKFEKD</sequence>
<dbReference type="PANTHER" id="PTHR32089:SF112">
    <property type="entry name" value="LYSOZYME-LIKE PROTEIN-RELATED"/>
    <property type="match status" value="1"/>
</dbReference>
<evidence type="ECO:0000313" key="8">
    <source>
        <dbReference type="Proteomes" id="UP000078532"/>
    </source>
</evidence>
<dbReference type="AlphaFoldDB" id="A0A1B7LEY2"/>
<evidence type="ECO:0000256" key="5">
    <source>
        <dbReference type="SAM" id="SignalP"/>
    </source>
</evidence>
<feature type="chain" id="PRO_5008596898" description="Methyl-accepting transducer domain-containing protein" evidence="5">
    <location>
        <begin position="22"/>
        <end position="377"/>
    </location>
</feature>
<keyword evidence="4" id="KW-1133">Transmembrane helix</keyword>
<evidence type="ECO:0000313" key="7">
    <source>
        <dbReference type="EMBL" id="OAT82216.1"/>
    </source>
</evidence>
<keyword evidence="4" id="KW-0812">Transmembrane</keyword>
<protein>
    <recommendedName>
        <fullName evidence="6">Methyl-accepting transducer domain-containing protein</fullName>
    </recommendedName>
</protein>
<dbReference type="RefSeq" id="WP_066667639.1">
    <property type="nucleotide sequence ID" value="NZ_LYVF01000137.1"/>
</dbReference>
<evidence type="ECO:0000256" key="4">
    <source>
        <dbReference type="SAM" id="Phobius"/>
    </source>
</evidence>
<dbReference type="SMART" id="SM00283">
    <property type="entry name" value="MA"/>
    <property type="match status" value="1"/>
</dbReference>
<evidence type="ECO:0000256" key="1">
    <source>
        <dbReference type="ARBA" id="ARBA00023224"/>
    </source>
</evidence>
<keyword evidence="1 3" id="KW-0807">Transducer</keyword>
<comment type="similarity">
    <text evidence="2">Belongs to the methyl-accepting chemotaxis (MCP) protein family.</text>
</comment>
<evidence type="ECO:0000259" key="6">
    <source>
        <dbReference type="PROSITE" id="PS50111"/>
    </source>
</evidence>
<dbReference type="Gene3D" id="1.10.287.950">
    <property type="entry name" value="Methyl-accepting chemotaxis protein"/>
    <property type="match status" value="1"/>
</dbReference>
<keyword evidence="5" id="KW-0732">Signal</keyword>
<dbReference type="InterPro" id="IPR004089">
    <property type="entry name" value="MCPsignal_dom"/>
</dbReference>
<dbReference type="PRINTS" id="PR00260">
    <property type="entry name" value="CHEMTRNSDUCR"/>
</dbReference>
<accession>A0A1B7LEY2</accession>